<reference evidence="2" key="1">
    <citation type="journal article" date="2023" name="G3 (Bethesda)">
        <title>A reference genome for the long-term kleptoplast-retaining sea slug Elysia crispata morphotype clarki.</title>
        <authorList>
            <person name="Eastman K.E."/>
            <person name="Pendleton A.L."/>
            <person name="Shaikh M.A."/>
            <person name="Suttiyut T."/>
            <person name="Ogas R."/>
            <person name="Tomko P."/>
            <person name="Gavelis G."/>
            <person name="Widhalm J.R."/>
            <person name="Wisecaver J.H."/>
        </authorList>
    </citation>
    <scope>NUCLEOTIDE SEQUENCE</scope>
    <source>
        <strain evidence="2">ECLA1</strain>
    </source>
</reference>
<evidence type="ECO:0000313" key="2">
    <source>
        <dbReference type="EMBL" id="KAK3791247.1"/>
    </source>
</evidence>
<dbReference type="EMBL" id="JAWDGP010001479">
    <property type="protein sequence ID" value="KAK3791247.1"/>
    <property type="molecule type" value="Genomic_DNA"/>
</dbReference>
<comment type="caution">
    <text evidence="2">The sequence shown here is derived from an EMBL/GenBank/DDBJ whole genome shotgun (WGS) entry which is preliminary data.</text>
</comment>
<gene>
    <name evidence="2" type="ORF">RRG08_066928</name>
</gene>
<name>A0AAE1AR72_9GAST</name>
<feature type="region of interest" description="Disordered" evidence="1">
    <location>
        <begin position="74"/>
        <end position="98"/>
    </location>
</feature>
<sequence>MLYFWKLFVAPRLRANQMGYRTPTGLAFITLPTLFYFQISESGALNSSNALESNKKAVAATVSEYPGPAPWDLVSTGPSSGPDHTPSSVASKRKITFI</sequence>
<accession>A0AAE1AR72</accession>
<evidence type="ECO:0000313" key="3">
    <source>
        <dbReference type="Proteomes" id="UP001283361"/>
    </source>
</evidence>
<protein>
    <submittedName>
        <fullName evidence="2">Uncharacterized protein</fullName>
    </submittedName>
</protein>
<evidence type="ECO:0000256" key="1">
    <source>
        <dbReference type="SAM" id="MobiDB-lite"/>
    </source>
</evidence>
<dbReference type="AlphaFoldDB" id="A0AAE1AR72"/>
<proteinExistence type="predicted"/>
<dbReference type="Proteomes" id="UP001283361">
    <property type="component" value="Unassembled WGS sequence"/>
</dbReference>
<keyword evidence="3" id="KW-1185">Reference proteome</keyword>
<organism evidence="2 3">
    <name type="scientific">Elysia crispata</name>
    <name type="common">lettuce slug</name>
    <dbReference type="NCBI Taxonomy" id="231223"/>
    <lineage>
        <taxon>Eukaryota</taxon>
        <taxon>Metazoa</taxon>
        <taxon>Spiralia</taxon>
        <taxon>Lophotrochozoa</taxon>
        <taxon>Mollusca</taxon>
        <taxon>Gastropoda</taxon>
        <taxon>Heterobranchia</taxon>
        <taxon>Euthyneura</taxon>
        <taxon>Panpulmonata</taxon>
        <taxon>Sacoglossa</taxon>
        <taxon>Placobranchoidea</taxon>
        <taxon>Plakobranchidae</taxon>
        <taxon>Elysia</taxon>
    </lineage>
</organism>